<protein>
    <submittedName>
        <fullName evidence="1">Uncharacterized protein</fullName>
    </submittedName>
</protein>
<feature type="non-terminal residue" evidence="1">
    <location>
        <position position="64"/>
    </location>
</feature>
<gene>
    <name evidence="1" type="ORF">BV22DRAFT_972870</name>
</gene>
<dbReference type="EMBL" id="MU266429">
    <property type="protein sequence ID" value="KAH7924252.1"/>
    <property type="molecule type" value="Genomic_DNA"/>
</dbReference>
<evidence type="ECO:0000313" key="1">
    <source>
        <dbReference type="EMBL" id="KAH7924252.1"/>
    </source>
</evidence>
<dbReference type="Proteomes" id="UP000790709">
    <property type="component" value="Unassembled WGS sequence"/>
</dbReference>
<proteinExistence type="predicted"/>
<accession>A0ACB8BFK2</accession>
<feature type="non-terminal residue" evidence="1">
    <location>
        <position position="1"/>
    </location>
</feature>
<keyword evidence="2" id="KW-1185">Reference proteome</keyword>
<organism evidence="1 2">
    <name type="scientific">Leucogyrophana mollusca</name>
    <dbReference type="NCBI Taxonomy" id="85980"/>
    <lineage>
        <taxon>Eukaryota</taxon>
        <taxon>Fungi</taxon>
        <taxon>Dikarya</taxon>
        <taxon>Basidiomycota</taxon>
        <taxon>Agaricomycotina</taxon>
        <taxon>Agaricomycetes</taxon>
        <taxon>Agaricomycetidae</taxon>
        <taxon>Boletales</taxon>
        <taxon>Boletales incertae sedis</taxon>
        <taxon>Leucogyrophana</taxon>
    </lineage>
</organism>
<sequence length="64" mass="6950">LSTGVTRTYVARAENSSEAVSLQGHKALTPVLAGSICGGVIGIAWIVGLIWYLVRRRKRRQLEA</sequence>
<reference evidence="1" key="1">
    <citation type="journal article" date="2021" name="New Phytol.">
        <title>Evolutionary innovations through gain and loss of genes in the ectomycorrhizal Boletales.</title>
        <authorList>
            <person name="Wu G."/>
            <person name="Miyauchi S."/>
            <person name="Morin E."/>
            <person name="Kuo A."/>
            <person name="Drula E."/>
            <person name="Varga T."/>
            <person name="Kohler A."/>
            <person name="Feng B."/>
            <person name="Cao Y."/>
            <person name="Lipzen A."/>
            <person name="Daum C."/>
            <person name="Hundley H."/>
            <person name="Pangilinan J."/>
            <person name="Johnson J."/>
            <person name="Barry K."/>
            <person name="LaButti K."/>
            <person name="Ng V."/>
            <person name="Ahrendt S."/>
            <person name="Min B."/>
            <person name="Choi I.G."/>
            <person name="Park H."/>
            <person name="Plett J.M."/>
            <person name="Magnuson J."/>
            <person name="Spatafora J.W."/>
            <person name="Nagy L.G."/>
            <person name="Henrissat B."/>
            <person name="Grigoriev I.V."/>
            <person name="Yang Z.L."/>
            <person name="Xu J."/>
            <person name="Martin F.M."/>
        </authorList>
    </citation>
    <scope>NUCLEOTIDE SEQUENCE</scope>
    <source>
        <strain evidence="1">KUC20120723A-06</strain>
    </source>
</reference>
<name>A0ACB8BFK2_9AGAM</name>
<evidence type="ECO:0000313" key="2">
    <source>
        <dbReference type="Proteomes" id="UP000790709"/>
    </source>
</evidence>
<comment type="caution">
    <text evidence="1">The sequence shown here is derived from an EMBL/GenBank/DDBJ whole genome shotgun (WGS) entry which is preliminary data.</text>
</comment>